<dbReference type="AlphaFoldDB" id="A0A317WG25"/>
<dbReference type="RefSeq" id="XP_025393346.1">
    <property type="nucleotide sequence ID" value="XM_025530130.1"/>
</dbReference>
<evidence type="ECO:0000313" key="2">
    <source>
        <dbReference type="Proteomes" id="UP000246171"/>
    </source>
</evidence>
<comment type="caution">
    <text evidence="1">The sequence shown here is derived from an EMBL/GenBank/DDBJ whole genome shotgun (WGS) entry which is preliminary data.</text>
</comment>
<evidence type="ECO:0000313" key="1">
    <source>
        <dbReference type="EMBL" id="PWY85426.1"/>
    </source>
</evidence>
<protein>
    <submittedName>
        <fullName evidence="1">Uncharacterized protein</fullName>
    </submittedName>
</protein>
<dbReference type="EMBL" id="MSFU01000001">
    <property type="protein sequence ID" value="PWY85426.1"/>
    <property type="molecule type" value="Genomic_DNA"/>
</dbReference>
<gene>
    <name evidence="1" type="ORF">BO83DRAFT_374188</name>
</gene>
<organism evidence="1 2">
    <name type="scientific">Aspergillus eucalypticola (strain CBS 122712 / IBT 29274)</name>
    <dbReference type="NCBI Taxonomy" id="1448314"/>
    <lineage>
        <taxon>Eukaryota</taxon>
        <taxon>Fungi</taxon>
        <taxon>Dikarya</taxon>
        <taxon>Ascomycota</taxon>
        <taxon>Pezizomycotina</taxon>
        <taxon>Eurotiomycetes</taxon>
        <taxon>Eurotiomycetidae</taxon>
        <taxon>Eurotiales</taxon>
        <taxon>Aspergillaceae</taxon>
        <taxon>Aspergillus</taxon>
        <taxon>Aspergillus subgen. Circumdati</taxon>
    </lineage>
</organism>
<accession>A0A317WG25</accession>
<dbReference type="VEuPathDB" id="FungiDB:BO83DRAFT_374188"/>
<name>A0A317WG25_ASPEC</name>
<keyword evidence="2" id="KW-1185">Reference proteome</keyword>
<dbReference type="GeneID" id="37052092"/>
<proteinExistence type="predicted"/>
<dbReference type="Proteomes" id="UP000246171">
    <property type="component" value="Unassembled WGS sequence"/>
</dbReference>
<sequence>MTRLTAPSFSYTCTVRTATFLMTTSSLPSWVMRCWTVVLLLYCLSPETAEYTPRLHPIMQQKRALVRPVPDDLIR</sequence>
<reference evidence="1" key="1">
    <citation type="submission" date="2016-12" db="EMBL/GenBank/DDBJ databases">
        <title>The genomes of Aspergillus section Nigri reveals drivers in fungal speciation.</title>
        <authorList>
            <consortium name="DOE Joint Genome Institute"/>
            <person name="Vesth T.C."/>
            <person name="Nybo J."/>
            <person name="Theobald S."/>
            <person name="Brandl J."/>
            <person name="Frisvad J.C."/>
            <person name="Nielsen K.F."/>
            <person name="Lyhne E.K."/>
            <person name="Kogle M.E."/>
            <person name="Kuo A."/>
            <person name="Riley R."/>
            <person name="Clum A."/>
            <person name="Nolan M."/>
            <person name="Lipzen A."/>
            <person name="Salamov A."/>
            <person name="Henrissat B."/>
            <person name="Wiebenga A."/>
            <person name="De vries R.P."/>
            <person name="Grigoriev I.V."/>
            <person name="Mortensen U.H."/>
            <person name="Andersen M.R."/>
            <person name="Baker S.E."/>
        </authorList>
    </citation>
    <scope>NUCLEOTIDE SEQUENCE</scope>
    <source>
        <strain evidence="1">CBS 122712</strain>
    </source>
</reference>